<keyword evidence="1" id="KW-0472">Membrane</keyword>
<protein>
    <submittedName>
        <fullName evidence="2">Uncharacterized protein</fullName>
    </submittedName>
</protein>
<dbReference type="AlphaFoldDB" id="A0A6A4ZPE3"/>
<name>A0A6A4ZPE3_9STRA</name>
<keyword evidence="1" id="KW-1133">Transmembrane helix</keyword>
<gene>
    <name evidence="2" type="ORF">As57867_003660</name>
</gene>
<reference evidence="2" key="1">
    <citation type="submission" date="2019-06" db="EMBL/GenBank/DDBJ databases">
        <title>Genomics analysis of Aphanomyces spp. identifies a new class of oomycete effector associated with host adaptation.</title>
        <authorList>
            <person name="Gaulin E."/>
        </authorList>
    </citation>
    <scope>NUCLEOTIDE SEQUENCE</scope>
    <source>
        <strain evidence="2">CBS 578.67</strain>
    </source>
</reference>
<feature type="non-terminal residue" evidence="2">
    <location>
        <position position="1"/>
    </location>
</feature>
<dbReference type="OrthoDB" id="70758at2759"/>
<accession>A0A6A4ZPE3</accession>
<feature type="transmembrane region" description="Helical" evidence="1">
    <location>
        <begin position="271"/>
        <end position="290"/>
    </location>
</feature>
<keyword evidence="1" id="KW-0812">Transmembrane</keyword>
<dbReference type="EMBL" id="VJMH01000709">
    <property type="protein sequence ID" value="KAF0714808.1"/>
    <property type="molecule type" value="Genomic_DNA"/>
</dbReference>
<evidence type="ECO:0000313" key="2">
    <source>
        <dbReference type="EMBL" id="KAF0714808.1"/>
    </source>
</evidence>
<organism evidence="2">
    <name type="scientific">Aphanomyces stellatus</name>
    <dbReference type="NCBI Taxonomy" id="120398"/>
    <lineage>
        <taxon>Eukaryota</taxon>
        <taxon>Sar</taxon>
        <taxon>Stramenopiles</taxon>
        <taxon>Oomycota</taxon>
        <taxon>Saprolegniomycetes</taxon>
        <taxon>Saprolegniales</taxon>
        <taxon>Verrucalvaceae</taxon>
        <taxon>Aphanomyces</taxon>
    </lineage>
</organism>
<evidence type="ECO:0000256" key="1">
    <source>
        <dbReference type="SAM" id="Phobius"/>
    </source>
</evidence>
<proteinExistence type="predicted"/>
<comment type="caution">
    <text evidence="2">The sequence shown here is derived from an EMBL/GenBank/DDBJ whole genome shotgun (WGS) entry which is preliminary data.</text>
</comment>
<dbReference type="Gene3D" id="2.160.20.120">
    <property type="match status" value="1"/>
</dbReference>
<sequence length="332" mass="33714">ANTLNVNLAADVSIIAEGASNVFVQADDIGADAILVEARGTSYVQVTVAQQIMADELDLVAAGEASLAVLAGTTSTNMFTATNWGPNPIFVGSSVGATDVAMLTTTDLLTKAYGSGDVVFLSPGACNSSLLEASASGAVFANQMLCQDSTALLVKTGNIYLSAAKSLKSADRGTGVVYADVLNDTAVLGTFAPVDSAALVLPPFTSVPIPPYTASFIELGGAVPDTGGSQPTASIAPIGGRQPTTSAVPLTTVPISKAVNHPGSTAHVIEVILLVVGLAFLLVLIVVLVLRLRRKAGANRVAKVPLGATTADIEFTAVSTPTDDPETTLKYI</sequence>